<sequence>MDRAAEILEKTFKNTSSLSLQIQSPSPLIVMNILEVLEKILLADERIPKSTKLRNVLEKMKKEGETNAIKQKSRMLVSGFDDQIEERLNIVEQQKQEADKENVNKNKKIKRNQKKHQKRKEIPETGFYGSYGIYYNFAGDWAYDEQGNPCSQKDMDDYEASIEELEDYEADPENQYKHFVWKPKPPQKPISAPTDGTATTENKSAPSTESGAESATTADQTVIPKKKISVLQKMKLQAAERQNQPVQNQTTGGNQSQINSSLFAAGDAQK</sequence>
<comment type="caution">
    <text evidence="2">The sequence shown here is derived from an EMBL/GenBank/DDBJ whole genome shotgun (WGS) entry which is preliminary data.</text>
</comment>
<feature type="compositionally biased region" description="Polar residues" evidence="1">
    <location>
        <begin position="240"/>
        <end position="262"/>
    </location>
</feature>
<feature type="compositionally biased region" description="Basic and acidic residues" evidence="1">
    <location>
        <begin position="95"/>
        <end position="104"/>
    </location>
</feature>
<reference evidence="2 3" key="1">
    <citation type="submission" date="2019-03" db="EMBL/GenBank/DDBJ databases">
        <title>Single cell metagenomics reveals metabolic interactions within the superorganism composed of flagellate Streblomastix strix and complex community of Bacteroidetes bacteria on its surface.</title>
        <authorList>
            <person name="Treitli S.C."/>
            <person name="Kolisko M."/>
            <person name="Husnik F."/>
            <person name="Keeling P."/>
            <person name="Hampl V."/>
        </authorList>
    </citation>
    <scope>NUCLEOTIDE SEQUENCE [LARGE SCALE GENOMIC DNA]</scope>
    <source>
        <strain evidence="2">ST1C</strain>
    </source>
</reference>
<evidence type="ECO:0000313" key="2">
    <source>
        <dbReference type="EMBL" id="KAA6395756.1"/>
    </source>
</evidence>
<dbReference type="Proteomes" id="UP000324800">
    <property type="component" value="Unassembled WGS sequence"/>
</dbReference>
<feature type="region of interest" description="Disordered" evidence="1">
    <location>
        <begin position="179"/>
        <end position="270"/>
    </location>
</feature>
<accession>A0A5J4WMA6</accession>
<protein>
    <submittedName>
        <fullName evidence="2">Uncharacterized protein</fullName>
    </submittedName>
</protein>
<dbReference type="EMBL" id="SNRW01001600">
    <property type="protein sequence ID" value="KAA6395756.1"/>
    <property type="molecule type" value="Genomic_DNA"/>
</dbReference>
<feature type="compositionally biased region" description="Polar residues" evidence="1">
    <location>
        <begin position="194"/>
        <end position="220"/>
    </location>
</feature>
<organism evidence="2 3">
    <name type="scientific">Streblomastix strix</name>
    <dbReference type="NCBI Taxonomy" id="222440"/>
    <lineage>
        <taxon>Eukaryota</taxon>
        <taxon>Metamonada</taxon>
        <taxon>Preaxostyla</taxon>
        <taxon>Oxymonadida</taxon>
        <taxon>Streblomastigidae</taxon>
        <taxon>Streblomastix</taxon>
    </lineage>
</organism>
<proteinExistence type="predicted"/>
<evidence type="ECO:0000313" key="3">
    <source>
        <dbReference type="Proteomes" id="UP000324800"/>
    </source>
</evidence>
<dbReference type="AlphaFoldDB" id="A0A5J4WMA6"/>
<name>A0A5J4WMA6_9EUKA</name>
<evidence type="ECO:0000256" key="1">
    <source>
        <dbReference type="SAM" id="MobiDB-lite"/>
    </source>
</evidence>
<feature type="compositionally biased region" description="Basic residues" evidence="1">
    <location>
        <begin position="105"/>
        <end position="119"/>
    </location>
</feature>
<feature type="region of interest" description="Disordered" evidence="1">
    <location>
        <begin position="95"/>
        <end position="120"/>
    </location>
</feature>
<gene>
    <name evidence="2" type="ORF">EZS28_008722</name>
</gene>